<gene>
    <name evidence="4" type="ORF">MMAD_34970</name>
</gene>
<organism evidence="4 5">
    <name type="scientific">Mycolicibacterium madagascariense</name>
    <dbReference type="NCBI Taxonomy" id="212765"/>
    <lineage>
        <taxon>Bacteria</taxon>
        <taxon>Bacillati</taxon>
        <taxon>Actinomycetota</taxon>
        <taxon>Actinomycetes</taxon>
        <taxon>Mycobacteriales</taxon>
        <taxon>Mycobacteriaceae</taxon>
        <taxon>Mycolicibacterium</taxon>
    </lineage>
</organism>
<evidence type="ECO:0000313" key="4">
    <source>
        <dbReference type="EMBL" id="BBZ29202.1"/>
    </source>
</evidence>
<sequence length="240" mass="26454">MQQRSVLELAKLDAELGRLAHRATHLDEQRALDEVQAAHRAANDALAALGIALEDLDGEIAKFEAEIESVRKREDRDRALLDGGTVDVKHVGELQHELETLERRQGSLEDSLLEVMERRETLQSDRAEQLVRIDELQTQLAAARAARDAALVLIDEARHQATERRAEVSASVDADLVALYERQRAGGGVGAGRLQGGRCGACRIEIDRGELARISAAPEDEVLRCPECSAILVRVRDFSE</sequence>
<proteinExistence type="predicted"/>
<keyword evidence="5" id="KW-1185">Reference proteome</keyword>
<evidence type="ECO:0008006" key="6">
    <source>
        <dbReference type="Google" id="ProtNLM"/>
    </source>
</evidence>
<name>A0A7I7XJ08_9MYCO</name>
<protein>
    <recommendedName>
        <fullName evidence="6">C4-type zinc ribbon domain-containing protein</fullName>
    </recommendedName>
</protein>
<evidence type="ECO:0000313" key="5">
    <source>
        <dbReference type="Proteomes" id="UP000466517"/>
    </source>
</evidence>
<feature type="domain" description="C4-type zinc ribbon" evidence="2">
    <location>
        <begin position="198"/>
        <end position="232"/>
    </location>
</feature>
<accession>A0A7I7XJ08</accession>
<dbReference type="InterPro" id="IPR056003">
    <property type="entry name" value="CT398_CC_hairpin"/>
</dbReference>
<reference evidence="4 5" key="1">
    <citation type="journal article" date="2019" name="Emerg. Microbes Infect.">
        <title>Comprehensive subspecies identification of 175 nontuberculous mycobacteria species based on 7547 genomic profiles.</title>
        <authorList>
            <person name="Matsumoto Y."/>
            <person name="Kinjo T."/>
            <person name="Motooka D."/>
            <person name="Nabeya D."/>
            <person name="Jung N."/>
            <person name="Uechi K."/>
            <person name="Horii T."/>
            <person name="Iida T."/>
            <person name="Fujita J."/>
            <person name="Nakamura S."/>
        </authorList>
    </citation>
    <scope>NUCLEOTIDE SEQUENCE [LARGE SCALE GENOMIC DNA]</scope>
    <source>
        <strain evidence="4 5">JCM 13574</strain>
    </source>
</reference>
<evidence type="ECO:0000259" key="2">
    <source>
        <dbReference type="Pfam" id="PF02591"/>
    </source>
</evidence>
<dbReference type="Gene3D" id="1.10.287.1490">
    <property type="match status" value="1"/>
</dbReference>
<dbReference type="EMBL" id="AP022610">
    <property type="protein sequence ID" value="BBZ29202.1"/>
    <property type="molecule type" value="Genomic_DNA"/>
</dbReference>
<dbReference type="KEGG" id="mmag:MMAD_34970"/>
<dbReference type="Proteomes" id="UP000466517">
    <property type="component" value="Chromosome"/>
</dbReference>
<dbReference type="InterPro" id="IPR003743">
    <property type="entry name" value="Zf-RING_7"/>
</dbReference>
<keyword evidence="1" id="KW-0175">Coiled coil</keyword>
<dbReference type="PANTHER" id="PTHR39082:SF1">
    <property type="entry name" value="SCAVENGER RECEPTOR CLASS A MEMBER 3"/>
    <property type="match status" value="1"/>
</dbReference>
<dbReference type="Pfam" id="PF24481">
    <property type="entry name" value="CT398_CC"/>
    <property type="match status" value="1"/>
</dbReference>
<feature type="coiled-coil region" evidence="1">
    <location>
        <begin position="46"/>
        <end position="146"/>
    </location>
</feature>
<dbReference type="InterPro" id="IPR052376">
    <property type="entry name" value="Oxidative_Scav/Glycosyltrans"/>
</dbReference>
<feature type="domain" description="CT398-like coiled coil hairpin" evidence="3">
    <location>
        <begin position="9"/>
        <end position="187"/>
    </location>
</feature>
<dbReference type="AlphaFoldDB" id="A0A7I7XJ08"/>
<evidence type="ECO:0000259" key="3">
    <source>
        <dbReference type="Pfam" id="PF24481"/>
    </source>
</evidence>
<dbReference type="PANTHER" id="PTHR39082">
    <property type="entry name" value="PHOSPHOLIPASE C-BETA-2-RELATED"/>
    <property type="match status" value="1"/>
</dbReference>
<evidence type="ECO:0000256" key="1">
    <source>
        <dbReference type="SAM" id="Coils"/>
    </source>
</evidence>
<dbReference type="Pfam" id="PF02591">
    <property type="entry name" value="Zn_ribbon_9"/>
    <property type="match status" value="1"/>
</dbReference>